<comment type="caution">
    <text evidence="16">The sequence shown here is derived from an EMBL/GenBank/DDBJ whole genome shotgun (WGS) entry which is preliminary data.</text>
</comment>
<gene>
    <name evidence="13" type="primary">pheS</name>
    <name evidence="16" type="ORF">CLV29_0678</name>
</gene>
<dbReference type="InterPro" id="IPR006195">
    <property type="entry name" value="aa-tRNA-synth_II"/>
</dbReference>
<dbReference type="SUPFAM" id="SSF55681">
    <property type="entry name" value="Class II aaRS and biotin synthetases"/>
    <property type="match status" value="1"/>
</dbReference>
<keyword evidence="11 13" id="KW-0030">Aminoacyl-tRNA synthetase</keyword>
<evidence type="ECO:0000256" key="14">
    <source>
        <dbReference type="SAM" id="MobiDB-lite"/>
    </source>
</evidence>
<dbReference type="InterPro" id="IPR022911">
    <property type="entry name" value="Phe_tRNA_ligase_alpha1_bac"/>
</dbReference>
<dbReference type="GO" id="GO:0005737">
    <property type="term" value="C:cytoplasm"/>
    <property type="evidence" value="ECO:0007669"/>
    <property type="project" value="UniProtKB-SubCell"/>
</dbReference>
<evidence type="ECO:0000259" key="15">
    <source>
        <dbReference type="PROSITE" id="PS50862"/>
    </source>
</evidence>
<dbReference type="SUPFAM" id="SSF46589">
    <property type="entry name" value="tRNA-binding arm"/>
    <property type="match status" value="1"/>
</dbReference>
<keyword evidence="8 13" id="KW-0067">ATP-binding</keyword>
<comment type="subcellular location">
    <subcellularLocation>
        <location evidence="1 13">Cytoplasm</location>
    </subcellularLocation>
</comment>
<dbReference type="GO" id="GO:0004826">
    <property type="term" value="F:phenylalanine-tRNA ligase activity"/>
    <property type="evidence" value="ECO:0007669"/>
    <property type="project" value="UniProtKB-UniRule"/>
</dbReference>
<dbReference type="AlphaFoldDB" id="A0A4R7J6Q7"/>
<keyword evidence="5 13" id="KW-0436">Ligase</keyword>
<dbReference type="InterPro" id="IPR045864">
    <property type="entry name" value="aa-tRNA-synth_II/BPL/LPL"/>
</dbReference>
<feature type="binding site" evidence="13">
    <location>
        <position position="284"/>
    </location>
    <ligand>
        <name>Mg(2+)</name>
        <dbReference type="ChEBI" id="CHEBI:18420"/>
        <note>shared with beta subunit</note>
    </ligand>
</feature>
<sequence length="381" mass="41011">MMQGSEKIVAAETDESNDAQAIPAAPALDETTVSGLVEAALAAVAEAADSASLKQVRIDHTGERSPLALANRAIGGLPGAERKDAGKRIGQARGRVNQALKAREGELGEAELAHRLTEETVDVTLPVSFGPVGAPHPITAMIELMSDTFLSMGWAVAEGPEVETEWMNFDALNLHPDHPARAESDTLFVAPASSHVVLRTQTSPVQIRSLLTRALPVYVVSPGKVFRADEYDATHLPVFHQIEGLVVDEGITLGHLKGAVEQFARALFGEITLRWRPNYFPFTEPSVEVDLECFVCHGESVGNPDRPCRTCSSEGWIEWGGSGVVNPRVLAAAGVDTDRYTGFAFGIGVERALMFRNGVKDMRDMSDGDVRFSRALMGDAR</sequence>
<evidence type="ECO:0000256" key="12">
    <source>
        <dbReference type="ARBA" id="ARBA00049255"/>
    </source>
</evidence>
<dbReference type="GO" id="GO:0005524">
    <property type="term" value="F:ATP binding"/>
    <property type="evidence" value="ECO:0007669"/>
    <property type="project" value="UniProtKB-UniRule"/>
</dbReference>
<comment type="cofactor">
    <cofactor evidence="13">
        <name>Mg(2+)</name>
        <dbReference type="ChEBI" id="CHEBI:18420"/>
    </cofactor>
    <text evidence="13">Binds 2 magnesium ions per tetramer.</text>
</comment>
<evidence type="ECO:0000313" key="17">
    <source>
        <dbReference type="Proteomes" id="UP000295371"/>
    </source>
</evidence>
<keyword evidence="17" id="KW-1185">Reference proteome</keyword>
<dbReference type="Gene3D" id="3.30.930.10">
    <property type="entry name" value="Bira Bifunctional Protein, Domain 2"/>
    <property type="match status" value="1"/>
</dbReference>
<dbReference type="InterPro" id="IPR002319">
    <property type="entry name" value="Phenylalanyl-tRNA_Synthase"/>
</dbReference>
<evidence type="ECO:0000313" key="16">
    <source>
        <dbReference type="EMBL" id="TDT33080.1"/>
    </source>
</evidence>
<dbReference type="PROSITE" id="PS50862">
    <property type="entry name" value="AA_TRNA_LIGASE_II"/>
    <property type="match status" value="1"/>
</dbReference>
<evidence type="ECO:0000256" key="9">
    <source>
        <dbReference type="ARBA" id="ARBA00022842"/>
    </source>
</evidence>
<evidence type="ECO:0000256" key="5">
    <source>
        <dbReference type="ARBA" id="ARBA00022598"/>
    </source>
</evidence>
<dbReference type="NCBIfam" id="TIGR00468">
    <property type="entry name" value="pheS"/>
    <property type="match status" value="1"/>
</dbReference>
<dbReference type="EC" id="6.1.1.20" evidence="13"/>
<proteinExistence type="inferred from homology"/>
<keyword evidence="7 13" id="KW-0547">Nucleotide-binding</keyword>
<dbReference type="GO" id="GO:0000287">
    <property type="term" value="F:magnesium ion binding"/>
    <property type="evidence" value="ECO:0007669"/>
    <property type="project" value="UniProtKB-UniRule"/>
</dbReference>
<dbReference type="GO" id="GO:0000049">
    <property type="term" value="F:tRNA binding"/>
    <property type="evidence" value="ECO:0007669"/>
    <property type="project" value="InterPro"/>
</dbReference>
<dbReference type="EMBL" id="SOAW01000001">
    <property type="protein sequence ID" value="TDT33080.1"/>
    <property type="molecule type" value="Genomic_DNA"/>
</dbReference>
<dbReference type="InterPro" id="IPR010978">
    <property type="entry name" value="tRNA-bd_arm"/>
</dbReference>
<dbReference type="GO" id="GO:0006432">
    <property type="term" value="P:phenylalanyl-tRNA aminoacylation"/>
    <property type="evidence" value="ECO:0007669"/>
    <property type="project" value="UniProtKB-UniRule"/>
</dbReference>
<protein>
    <recommendedName>
        <fullName evidence="13">Phenylalanine--tRNA ligase alpha subunit</fullName>
        <ecNumber evidence="13">6.1.1.20</ecNumber>
    </recommendedName>
    <alternativeName>
        <fullName evidence="13">Phenylalanyl-tRNA synthetase alpha subunit</fullName>
        <shortName evidence="13">PheRS</shortName>
    </alternativeName>
</protein>
<dbReference type="PANTHER" id="PTHR11538">
    <property type="entry name" value="PHENYLALANYL-TRNA SYNTHETASE"/>
    <property type="match status" value="1"/>
</dbReference>
<evidence type="ECO:0000256" key="2">
    <source>
        <dbReference type="ARBA" id="ARBA00010207"/>
    </source>
</evidence>
<dbReference type="InterPro" id="IPR004188">
    <property type="entry name" value="Phe-tRNA_ligase_II_N"/>
</dbReference>
<comment type="catalytic activity">
    <reaction evidence="12 13">
        <text>tRNA(Phe) + L-phenylalanine + ATP = L-phenylalanyl-tRNA(Phe) + AMP + diphosphate + H(+)</text>
        <dbReference type="Rhea" id="RHEA:19413"/>
        <dbReference type="Rhea" id="RHEA-COMP:9668"/>
        <dbReference type="Rhea" id="RHEA-COMP:9699"/>
        <dbReference type="ChEBI" id="CHEBI:15378"/>
        <dbReference type="ChEBI" id="CHEBI:30616"/>
        <dbReference type="ChEBI" id="CHEBI:33019"/>
        <dbReference type="ChEBI" id="CHEBI:58095"/>
        <dbReference type="ChEBI" id="CHEBI:78442"/>
        <dbReference type="ChEBI" id="CHEBI:78531"/>
        <dbReference type="ChEBI" id="CHEBI:456215"/>
        <dbReference type="EC" id="6.1.1.20"/>
    </reaction>
</comment>
<evidence type="ECO:0000256" key="6">
    <source>
        <dbReference type="ARBA" id="ARBA00022723"/>
    </source>
</evidence>
<comment type="similarity">
    <text evidence="2 13">Belongs to the class-II aminoacyl-tRNA synthetase family. Phe-tRNA synthetase alpha subunit type 1 subfamily.</text>
</comment>
<feature type="domain" description="Aminoacyl-transfer RNA synthetases class-II family profile" evidence="15">
    <location>
        <begin position="139"/>
        <end position="354"/>
    </location>
</feature>
<evidence type="ECO:0000256" key="10">
    <source>
        <dbReference type="ARBA" id="ARBA00022917"/>
    </source>
</evidence>
<keyword evidence="4 13" id="KW-0963">Cytoplasm</keyword>
<evidence type="ECO:0000256" key="1">
    <source>
        <dbReference type="ARBA" id="ARBA00004496"/>
    </source>
</evidence>
<dbReference type="Proteomes" id="UP000295371">
    <property type="component" value="Unassembled WGS sequence"/>
</dbReference>
<evidence type="ECO:0000256" key="7">
    <source>
        <dbReference type="ARBA" id="ARBA00022741"/>
    </source>
</evidence>
<evidence type="ECO:0000256" key="4">
    <source>
        <dbReference type="ARBA" id="ARBA00022490"/>
    </source>
</evidence>
<organism evidence="16 17">
    <name type="scientific">Naumannella halotolerans</name>
    <dbReference type="NCBI Taxonomy" id="993414"/>
    <lineage>
        <taxon>Bacteria</taxon>
        <taxon>Bacillati</taxon>
        <taxon>Actinomycetota</taxon>
        <taxon>Actinomycetes</taxon>
        <taxon>Propionibacteriales</taxon>
        <taxon>Propionibacteriaceae</taxon>
        <taxon>Naumannella</taxon>
    </lineage>
</organism>
<reference evidence="16 17" key="1">
    <citation type="submission" date="2019-03" db="EMBL/GenBank/DDBJ databases">
        <title>Genomic Encyclopedia of Archaeal and Bacterial Type Strains, Phase II (KMG-II): from individual species to whole genera.</title>
        <authorList>
            <person name="Goeker M."/>
        </authorList>
    </citation>
    <scope>NUCLEOTIDE SEQUENCE [LARGE SCALE GENOMIC DNA]</scope>
    <source>
        <strain evidence="16 17">DSM 24323</strain>
    </source>
</reference>
<dbReference type="HAMAP" id="MF_00281">
    <property type="entry name" value="Phe_tRNA_synth_alpha1"/>
    <property type="match status" value="1"/>
</dbReference>
<keyword evidence="10 13" id="KW-0648">Protein biosynthesis</keyword>
<dbReference type="InterPro" id="IPR004529">
    <property type="entry name" value="Phe-tRNA-synth_IIc_asu"/>
</dbReference>
<keyword evidence="6 13" id="KW-0479">Metal-binding</keyword>
<dbReference type="PANTHER" id="PTHR11538:SF41">
    <property type="entry name" value="PHENYLALANINE--TRNA LIGASE, MITOCHONDRIAL"/>
    <property type="match status" value="1"/>
</dbReference>
<feature type="region of interest" description="Disordered" evidence="14">
    <location>
        <begin position="1"/>
        <end position="20"/>
    </location>
</feature>
<keyword evidence="9 13" id="KW-0460">Magnesium</keyword>
<evidence type="ECO:0000256" key="13">
    <source>
        <dbReference type="HAMAP-Rule" id="MF_00281"/>
    </source>
</evidence>
<evidence type="ECO:0000256" key="8">
    <source>
        <dbReference type="ARBA" id="ARBA00022840"/>
    </source>
</evidence>
<dbReference type="Pfam" id="PF02912">
    <property type="entry name" value="Phe_tRNA-synt_N"/>
    <property type="match status" value="1"/>
</dbReference>
<comment type="subunit">
    <text evidence="3 13">Tetramer of two alpha and two beta subunits.</text>
</comment>
<dbReference type="CDD" id="cd00496">
    <property type="entry name" value="PheRS_alpha_core"/>
    <property type="match status" value="1"/>
</dbReference>
<dbReference type="Pfam" id="PF01409">
    <property type="entry name" value="tRNA-synt_2d"/>
    <property type="match status" value="1"/>
</dbReference>
<accession>A0A4R7J6Q7</accession>
<evidence type="ECO:0000256" key="11">
    <source>
        <dbReference type="ARBA" id="ARBA00023146"/>
    </source>
</evidence>
<name>A0A4R7J6Q7_9ACTN</name>
<evidence type="ECO:0000256" key="3">
    <source>
        <dbReference type="ARBA" id="ARBA00011209"/>
    </source>
</evidence>